<dbReference type="SUPFAM" id="SSF53335">
    <property type="entry name" value="S-adenosyl-L-methionine-dependent methyltransferases"/>
    <property type="match status" value="1"/>
</dbReference>
<name>A0A0F9JEU1_9ZZZZ</name>
<dbReference type="Gene3D" id="3.40.50.150">
    <property type="entry name" value="Vaccinia Virus protein VP39"/>
    <property type="match status" value="1"/>
</dbReference>
<dbReference type="InterPro" id="IPR029063">
    <property type="entry name" value="SAM-dependent_MTases_sf"/>
</dbReference>
<evidence type="ECO:0000313" key="1">
    <source>
        <dbReference type="EMBL" id="KKM60786.1"/>
    </source>
</evidence>
<dbReference type="EMBL" id="LAZR01011611">
    <property type="protein sequence ID" value="KKM60786.1"/>
    <property type="molecule type" value="Genomic_DNA"/>
</dbReference>
<reference evidence="1" key="1">
    <citation type="journal article" date="2015" name="Nature">
        <title>Complex archaea that bridge the gap between prokaryotes and eukaryotes.</title>
        <authorList>
            <person name="Spang A."/>
            <person name="Saw J.H."/>
            <person name="Jorgensen S.L."/>
            <person name="Zaremba-Niedzwiedzka K."/>
            <person name="Martijn J."/>
            <person name="Lind A.E."/>
            <person name="van Eijk R."/>
            <person name="Schleper C."/>
            <person name="Guy L."/>
            <person name="Ettema T.J."/>
        </authorList>
    </citation>
    <scope>NUCLEOTIDE SEQUENCE</scope>
</reference>
<sequence length="199" mass="22887">MKNPINYLLRLVGYEVRKKLPYLRPSMQYIHDNLGEELIGVEVGVYEGEHALRILNKLSITKLFLVDPFLIGGDYEGDWMPNKTQDEFDQVELKARTILGKFGKKKEFIMKPSVEAAKEFNDDSFDFVYIDGAHSYKDIKEDIDTWYPKVRKGGVLAGHNIQNHLNPAEQNGVADAVVELVTKKSYKLHIGSEDWWIVK</sequence>
<organism evidence="1">
    <name type="scientific">marine sediment metagenome</name>
    <dbReference type="NCBI Taxonomy" id="412755"/>
    <lineage>
        <taxon>unclassified sequences</taxon>
        <taxon>metagenomes</taxon>
        <taxon>ecological metagenomes</taxon>
    </lineage>
</organism>
<dbReference type="AlphaFoldDB" id="A0A0F9JEU1"/>
<proteinExistence type="predicted"/>
<gene>
    <name evidence="1" type="ORF">LCGC14_1538400</name>
</gene>
<accession>A0A0F9JEU1</accession>
<comment type="caution">
    <text evidence="1">The sequence shown here is derived from an EMBL/GenBank/DDBJ whole genome shotgun (WGS) entry which is preliminary data.</text>
</comment>
<dbReference type="Pfam" id="PF13578">
    <property type="entry name" value="Methyltransf_24"/>
    <property type="match status" value="1"/>
</dbReference>
<evidence type="ECO:0008006" key="2">
    <source>
        <dbReference type="Google" id="ProtNLM"/>
    </source>
</evidence>
<dbReference type="PANTHER" id="PTHR37909:SF1">
    <property type="entry name" value="S-ADENOSYL-L-METHIONINE-DEPENDENT METHYLTRANSFERASES SUPERFAMILY PROTEIN"/>
    <property type="match status" value="1"/>
</dbReference>
<protein>
    <recommendedName>
        <fullName evidence="2">Methyltransferase domain-containing protein</fullName>
    </recommendedName>
</protein>
<dbReference type="PANTHER" id="PTHR37909">
    <property type="entry name" value="S-ADENOSYL-L-METHIONINE-DEPENDENT METHYLTRANSFERASES SUPERFAMILY PROTEIN"/>
    <property type="match status" value="1"/>
</dbReference>